<comment type="function">
    <text evidence="3">Functions as guanine nucleotide exchange factor (GEF) for RAB11A.</text>
</comment>
<evidence type="ECO:0000256" key="3">
    <source>
        <dbReference type="RuleBase" id="RU369054"/>
    </source>
</evidence>
<dbReference type="Pfam" id="PF05276">
    <property type="entry name" value="SH3BP5"/>
    <property type="match status" value="1"/>
</dbReference>
<keyword evidence="3" id="KW-0344">Guanine-nucleotide releasing factor</keyword>
<evidence type="ECO:0000256" key="1">
    <source>
        <dbReference type="ARBA" id="ARBA00007796"/>
    </source>
</evidence>
<feature type="coiled-coil region" evidence="4">
    <location>
        <begin position="253"/>
        <end position="287"/>
    </location>
</feature>
<feature type="region of interest" description="Disordered" evidence="5">
    <location>
        <begin position="1"/>
        <end position="47"/>
    </location>
</feature>
<evidence type="ECO:0000256" key="2">
    <source>
        <dbReference type="ARBA" id="ARBA00023054"/>
    </source>
</evidence>
<name>A0A1A8UI93_NOTFU</name>
<feature type="compositionally biased region" description="Basic and acidic residues" evidence="5">
    <location>
        <begin position="442"/>
        <end position="451"/>
    </location>
</feature>
<feature type="region of interest" description="Disordered" evidence="5">
    <location>
        <begin position="292"/>
        <end position="311"/>
    </location>
</feature>
<comment type="domain">
    <text evidence="3">The N-terminal half of the protein mediates interaction with RAB11A and functions as guanine nucleotide exchange factor. Four long alpha-helices (interrupted by a central kink) assemble into coiled coils, giving rise to a 'V' shape.</text>
</comment>
<dbReference type="EMBL" id="HAEJ01006386">
    <property type="protein sequence ID" value="SBS46843.1"/>
    <property type="molecule type" value="Transcribed_RNA"/>
</dbReference>
<feature type="region of interest" description="Disordered" evidence="5">
    <location>
        <begin position="337"/>
        <end position="403"/>
    </location>
</feature>
<reference evidence="6" key="2">
    <citation type="submission" date="2016-06" db="EMBL/GenBank/DDBJ databases">
        <title>The genome of a short-lived fish provides insights into sex chromosome evolution and the genetic control of aging.</title>
        <authorList>
            <person name="Reichwald K."/>
            <person name="Felder M."/>
            <person name="Petzold A."/>
            <person name="Koch P."/>
            <person name="Groth M."/>
            <person name="Platzer M."/>
        </authorList>
    </citation>
    <scope>NUCLEOTIDE SEQUENCE</scope>
    <source>
        <tissue evidence="6">Brain</tissue>
    </source>
</reference>
<dbReference type="GO" id="GO:0004860">
    <property type="term" value="F:protein kinase inhibitor activity"/>
    <property type="evidence" value="ECO:0007669"/>
    <property type="project" value="TreeGrafter"/>
</dbReference>
<evidence type="ECO:0000256" key="5">
    <source>
        <dbReference type="SAM" id="MobiDB-lite"/>
    </source>
</evidence>
<reference evidence="6" key="1">
    <citation type="submission" date="2016-05" db="EMBL/GenBank/DDBJ databases">
        <authorList>
            <person name="Lavstsen T."/>
            <person name="Jespersen J.S."/>
        </authorList>
    </citation>
    <scope>NUCLEOTIDE SEQUENCE</scope>
    <source>
        <tissue evidence="6">Brain</tissue>
    </source>
</reference>
<dbReference type="PANTHER" id="PTHR19423">
    <property type="entry name" value="SH3 DOMAIN-BINDING PROTEIN 5"/>
    <property type="match status" value="1"/>
</dbReference>
<protein>
    <recommendedName>
        <fullName evidence="3">SH3 domain-binding protein 5</fullName>
        <shortName evidence="3">SH3BP-5</shortName>
    </recommendedName>
</protein>
<dbReference type="InterPro" id="IPR007940">
    <property type="entry name" value="SH3BP5"/>
</dbReference>
<feature type="compositionally biased region" description="Polar residues" evidence="5">
    <location>
        <begin position="352"/>
        <end position="366"/>
    </location>
</feature>
<organism evidence="6">
    <name type="scientific">Nothobranchius furzeri</name>
    <name type="common">Turquoise killifish</name>
    <dbReference type="NCBI Taxonomy" id="105023"/>
    <lineage>
        <taxon>Eukaryota</taxon>
        <taxon>Metazoa</taxon>
        <taxon>Chordata</taxon>
        <taxon>Craniata</taxon>
        <taxon>Vertebrata</taxon>
        <taxon>Euteleostomi</taxon>
        <taxon>Actinopterygii</taxon>
        <taxon>Neopterygii</taxon>
        <taxon>Teleostei</taxon>
        <taxon>Neoteleostei</taxon>
        <taxon>Acanthomorphata</taxon>
        <taxon>Ovalentaria</taxon>
        <taxon>Atherinomorphae</taxon>
        <taxon>Cyprinodontiformes</taxon>
        <taxon>Nothobranchiidae</taxon>
        <taxon>Nothobranchius</taxon>
    </lineage>
</organism>
<sequence length="510" mass="56111">MEPGDLRESPAGSGESDVGEWREVTPGEEDDEIKAAEPNGAKAETELRDICWEDEKQRSVGEPLHSPYEEELDPRIQEELEHLNEASAEINRLELELDDARSCYRKILTESARKLNAQSSQLGSCIEKARPYYEARRLAKEAQQETQKAALSYERAVSMHTAAREMVYVAEQGLMADGKNTLDPTWQEMLNHATQRVMEAEHTKTRSELLHKETAVKYSVATGCMKQLEKKLKRTISKSRPYFEMKAKFYLQLENLKKNVDDRQAKLTEAKCKYKTALRNLEMISDEIHERRRSSIMGPRGPGVGAEGDAISGDEISSFRMESDEISMASECFDDEPCSGGSLLSEEDSETRSTCSLGSTPSSPQELLSPCPFVSSSSSGMSSSSSPSPTPSSSSSTSSPALLSRPCSLDLPSTVSLSDFGLISPVLGPRSECSGASSPECDLERGDRAEGAEEDLDNTPAGNNNSTSTIKKTFSLESRFSFLNLRRPRVKDSCSQKAETGQPVVLVKGV</sequence>
<comment type="subcellular location">
    <subcellularLocation>
        <location evidence="3">Cytoplasm</location>
    </subcellularLocation>
    <text evidence="3">Colocalizes with RAB11A on cytoplasmic vesicle membranes.</text>
</comment>
<feature type="compositionally biased region" description="Polar residues" evidence="5">
    <location>
        <begin position="460"/>
        <end position="470"/>
    </location>
</feature>
<dbReference type="GO" id="GO:0005737">
    <property type="term" value="C:cytoplasm"/>
    <property type="evidence" value="ECO:0007669"/>
    <property type="project" value="UniProtKB-SubCell"/>
</dbReference>
<comment type="subunit">
    <text evidence="3">Interacts with GDP-bound and nucleotide-free forms of RAB11A.</text>
</comment>
<feature type="coiled-coil region" evidence="4">
    <location>
        <begin position="76"/>
        <end position="103"/>
    </location>
</feature>
<evidence type="ECO:0000256" key="4">
    <source>
        <dbReference type="SAM" id="Coils"/>
    </source>
</evidence>
<evidence type="ECO:0000313" key="6">
    <source>
        <dbReference type="EMBL" id="SBS46843.1"/>
    </source>
</evidence>
<comment type="similarity">
    <text evidence="1 3">Belongs to the SH3BP5 family.</text>
</comment>
<dbReference type="AlphaFoldDB" id="A0A1A8UI93"/>
<dbReference type="PANTHER" id="PTHR19423:SF11">
    <property type="entry name" value="SH3 DOMAIN-BINDING PROTEIN 5"/>
    <property type="match status" value="1"/>
</dbReference>
<feature type="region of interest" description="Disordered" evidence="5">
    <location>
        <begin position="426"/>
        <end position="470"/>
    </location>
</feature>
<keyword evidence="3" id="KW-0963">Cytoplasm</keyword>
<dbReference type="GO" id="GO:0005085">
    <property type="term" value="F:guanyl-nucleotide exchange factor activity"/>
    <property type="evidence" value="ECO:0007669"/>
    <property type="project" value="UniProtKB-UniRule"/>
</dbReference>
<feature type="compositionally biased region" description="Low complexity" evidence="5">
    <location>
        <begin position="369"/>
        <end position="400"/>
    </location>
</feature>
<gene>
    <name evidence="6" type="primary">SH3BP5B</name>
</gene>
<dbReference type="GO" id="GO:0035556">
    <property type="term" value="P:intracellular signal transduction"/>
    <property type="evidence" value="ECO:0007669"/>
    <property type="project" value="UniProtKB-UniRule"/>
</dbReference>
<accession>A0A1A8UI93</accession>
<dbReference type="GO" id="GO:0017124">
    <property type="term" value="F:SH3 domain binding"/>
    <property type="evidence" value="ECO:0007669"/>
    <property type="project" value="UniProtKB-UniRule"/>
</dbReference>
<proteinExistence type="inferred from homology"/>
<keyword evidence="2 3" id="KW-0175">Coiled coil</keyword>